<keyword evidence="2" id="KW-1185">Reference proteome</keyword>
<organism evidence="1 2">
    <name type="scientific">Winogradskyella haliclonae</name>
    <dbReference type="NCBI Taxonomy" id="2048558"/>
    <lineage>
        <taxon>Bacteria</taxon>
        <taxon>Pseudomonadati</taxon>
        <taxon>Bacteroidota</taxon>
        <taxon>Flavobacteriia</taxon>
        <taxon>Flavobacteriales</taxon>
        <taxon>Flavobacteriaceae</taxon>
        <taxon>Winogradskyella</taxon>
    </lineage>
</organism>
<comment type="caution">
    <text evidence="1">The sequence shown here is derived from an EMBL/GenBank/DDBJ whole genome shotgun (WGS) entry which is preliminary data.</text>
</comment>
<gene>
    <name evidence="1" type="ORF">GCM10011444_01750</name>
</gene>
<name>A0ABQ2BTT4_9FLAO</name>
<reference evidence="2" key="1">
    <citation type="journal article" date="2019" name="Int. J. Syst. Evol. Microbiol.">
        <title>The Global Catalogue of Microorganisms (GCM) 10K type strain sequencing project: providing services to taxonomists for standard genome sequencing and annotation.</title>
        <authorList>
            <consortium name="The Broad Institute Genomics Platform"/>
            <consortium name="The Broad Institute Genome Sequencing Center for Infectious Disease"/>
            <person name="Wu L."/>
            <person name="Ma J."/>
        </authorList>
    </citation>
    <scope>NUCLEOTIDE SEQUENCE [LARGE SCALE GENOMIC DNA]</scope>
    <source>
        <strain evidence="2">CCM 8681</strain>
    </source>
</reference>
<accession>A0ABQ2BTT4</accession>
<protein>
    <submittedName>
        <fullName evidence="1">Uncharacterized protein</fullName>
    </submittedName>
</protein>
<dbReference type="EMBL" id="BMDQ01000001">
    <property type="protein sequence ID" value="GGI55866.1"/>
    <property type="molecule type" value="Genomic_DNA"/>
</dbReference>
<evidence type="ECO:0000313" key="2">
    <source>
        <dbReference type="Proteomes" id="UP000624701"/>
    </source>
</evidence>
<proteinExistence type="predicted"/>
<dbReference type="Proteomes" id="UP000624701">
    <property type="component" value="Unassembled WGS sequence"/>
</dbReference>
<evidence type="ECO:0000313" key="1">
    <source>
        <dbReference type="EMBL" id="GGI55866.1"/>
    </source>
</evidence>
<sequence>MSCDYFEKKKVKTEDIVTQELETIDWNAVDEYPSFSVCDSVSEKLARKYCFETTVLNHVNNYLSKQSIVVSEDVEDTISIKLAIDKLGNISVLDIKTKPETREIIPEIDTLLRGSISSLPKIFAAIKRRQHVNTEFVLPVIVSIK</sequence>